<gene>
    <name evidence="1" type="ORF">PR048_029807</name>
</gene>
<protein>
    <submittedName>
        <fullName evidence="1">Uncharacterized protein</fullName>
    </submittedName>
</protein>
<keyword evidence="2" id="KW-1185">Reference proteome</keyword>
<evidence type="ECO:0000313" key="2">
    <source>
        <dbReference type="Proteomes" id="UP001159363"/>
    </source>
</evidence>
<dbReference type="EMBL" id="JARBHB010000014">
    <property type="protein sequence ID" value="KAJ8868291.1"/>
    <property type="molecule type" value="Genomic_DNA"/>
</dbReference>
<proteinExistence type="predicted"/>
<accession>A0ABQ9GB53</accession>
<sequence length="363" mass="40611">MIIQCTLYALGDLGLIPDRVTPNFRMWESCRTMPLVGGFSRGSHVFPPFHSGTAPYSPQSPSSALKTSIEKSHTWMGKLPYDSMHLVSIVSAAKWRDGKKKHSLTRLYSLVLSCCRLGVTDSASAYHDRGSFFSFVGSYHTKICAVLSGHVGRYASASLTFHDATARRRRHLSILILQTDVATPECKGGGNGKSPRKPAKQRHRPALFPQAKFSWQPSQESNTVRIGFSNVKNGEGIDVALVWSDFEKPWKPYVRVTRTRTEQVSSRVQYKRRVQFPTPYHCSPDTNVCRWLYSSPFMNKYGLHLSQPSNPALPPRIAGVTQFAYKEHSTSSLPREITAFAAKGGALAQRYQTGRRTRSQLSI</sequence>
<name>A0ABQ9GB53_9NEOP</name>
<evidence type="ECO:0000313" key="1">
    <source>
        <dbReference type="EMBL" id="KAJ8868291.1"/>
    </source>
</evidence>
<comment type="caution">
    <text evidence="1">The sequence shown here is derived from an EMBL/GenBank/DDBJ whole genome shotgun (WGS) entry which is preliminary data.</text>
</comment>
<organism evidence="1 2">
    <name type="scientific">Dryococelus australis</name>
    <dbReference type="NCBI Taxonomy" id="614101"/>
    <lineage>
        <taxon>Eukaryota</taxon>
        <taxon>Metazoa</taxon>
        <taxon>Ecdysozoa</taxon>
        <taxon>Arthropoda</taxon>
        <taxon>Hexapoda</taxon>
        <taxon>Insecta</taxon>
        <taxon>Pterygota</taxon>
        <taxon>Neoptera</taxon>
        <taxon>Polyneoptera</taxon>
        <taxon>Phasmatodea</taxon>
        <taxon>Verophasmatodea</taxon>
        <taxon>Anareolatae</taxon>
        <taxon>Phasmatidae</taxon>
        <taxon>Eurycanthinae</taxon>
        <taxon>Dryococelus</taxon>
    </lineage>
</organism>
<dbReference type="Proteomes" id="UP001159363">
    <property type="component" value="Chromosome 13"/>
</dbReference>
<reference evidence="1 2" key="1">
    <citation type="submission" date="2023-02" db="EMBL/GenBank/DDBJ databases">
        <title>LHISI_Scaffold_Assembly.</title>
        <authorList>
            <person name="Stuart O.P."/>
            <person name="Cleave R."/>
            <person name="Magrath M.J.L."/>
            <person name="Mikheyev A.S."/>
        </authorList>
    </citation>
    <scope>NUCLEOTIDE SEQUENCE [LARGE SCALE GENOMIC DNA]</scope>
    <source>
        <strain evidence="1">Daus_M_001</strain>
        <tissue evidence="1">Leg muscle</tissue>
    </source>
</reference>